<evidence type="ECO:0000256" key="8">
    <source>
        <dbReference type="ARBA" id="ARBA00023136"/>
    </source>
</evidence>
<comment type="function">
    <text evidence="10">The coatomer is a cytosolic protein complex that binds to dilysine motifs and reversibly associates with Golgi non-clathrin-coated vesicles, which further mediate biosynthetic protein transport from the ER, via the Golgi up to the trans Golgi network. Coatomer complex is required for budding from Golgi membranes, and is essential for the retrograde Golgi-to-ER transport of dilysine-tagged proteins.</text>
</comment>
<keyword evidence="3 10" id="KW-0813">Transport</keyword>
<evidence type="ECO:0000256" key="3">
    <source>
        <dbReference type="ARBA" id="ARBA00022448"/>
    </source>
</evidence>
<evidence type="ECO:0000256" key="11">
    <source>
        <dbReference type="RuleBase" id="RU366052"/>
    </source>
</evidence>
<dbReference type="GO" id="GO:0006890">
    <property type="term" value="P:retrograde vesicle-mediated transport, Golgi to endoplasmic reticulum"/>
    <property type="evidence" value="ECO:0007669"/>
    <property type="project" value="UniProtKB-UniRule"/>
</dbReference>
<feature type="compositionally biased region" description="Basic and acidic residues" evidence="12">
    <location>
        <begin position="163"/>
        <end position="181"/>
    </location>
</feature>
<comment type="subunit">
    <text evidence="2 10">Oligomeric complex that consists of at least the alpha, beta, beta', gamma, delta, epsilon and zeta subunits.</text>
</comment>
<keyword evidence="9 10" id="KW-0968">Cytoplasmic vesicle</keyword>
<evidence type="ECO:0000259" key="13">
    <source>
        <dbReference type="PROSITE" id="PS51072"/>
    </source>
</evidence>
<dbReference type="Gene3D" id="3.30.450.60">
    <property type="match status" value="1"/>
</dbReference>
<evidence type="ECO:0000256" key="6">
    <source>
        <dbReference type="ARBA" id="ARBA00022927"/>
    </source>
</evidence>
<sequence>MVVISASICNKNGKILMARQFIPITRLKLEEYVANFPKLIESGKQCTHIETESIRYVYLPIEKLYLILITNKNSNIIEDLEVIRQLHQVVIQQCQQGSLDEKTVMKKAFDLILSFDDVITHGHRESVTMAQLEAYLEMDSTDEKMFKKMQMIREMEAKEIAKKQQKEIARRKLDPSLRGDTSKSISSSDAQSNYGVGPAQIGGAARAAITAAPSSQPSWQEPESASKKAPSKGMQLGKPKKQNELMKDLQKEKIFSGKPQEAFVEEQKVEEPVAFNPLLENVMVEIEEKVSCQLNRDGELNKFEVKGIIYITVNDPKKNNPAAQLAFNSVKGFTFKPHPELDKQQWNKNKTICAADQDSGFPAQTRLDAVRYNYRSKEEGDMPFTLNVFNSKKQSKSVVTLEIEANPNCNLTFKRLERVTVALNLGDRPVDIEIQKAQGAEVEQQDNQLLWHVQNLLEEGGNAVLQFASQQLVFEDMFPIEIRFDETYSLIDMNVVQAVNAKSGDQMSVKTVHSLSTDNYTITA</sequence>
<feature type="domain" description="MHD" evidence="13">
    <location>
        <begin position="279"/>
        <end position="523"/>
    </location>
</feature>
<dbReference type="InterPro" id="IPR027059">
    <property type="entry name" value="Coatomer_dsu"/>
</dbReference>
<dbReference type="GO" id="GO:0015031">
    <property type="term" value="P:protein transport"/>
    <property type="evidence" value="ECO:0007669"/>
    <property type="project" value="UniProtKB-KW"/>
</dbReference>
<evidence type="ECO:0000256" key="2">
    <source>
        <dbReference type="ARBA" id="ARBA00011775"/>
    </source>
</evidence>
<evidence type="ECO:0000313" key="14">
    <source>
        <dbReference type="EMBL" id="TNV80335.1"/>
    </source>
</evidence>
<protein>
    <recommendedName>
        <fullName evidence="10">Coatomer subunit delta</fullName>
    </recommendedName>
</protein>
<accession>A0A8J8NU72</accession>
<feature type="region of interest" description="Disordered" evidence="12">
    <location>
        <begin position="163"/>
        <end position="241"/>
    </location>
</feature>
<dbReference type="SUPFAM" id="SSF64356">
    <property type="entry name" value="SNARE-like"/>
    <property type="match status" value="1"/>
</dbReference>
<comment type="subcellular location">
    <subcellularLocation>
        <location evidence="10 11">Cytoplasm</location>
    </subcellularLocation>
    <subcellularLocation>
        <location evidence="10 11">Cytoplasmic vesicle</location>
        <location evidence="10 11">COPI-coated vesicle membrane</location>
        <topology evidence="10 11">Peripheral membrane protein</topology>
        <orientation evidence="10 11">Cytoplasmic side</orientation>
    </subcellularLocation>
    <subcellularLocation>
        <location evidence="10 11">Golgi apparatus membrane</location>
        <topology evidence="10 11">Peripheral membrane protein</topology>
        <orientation evidence="10 11">Cytoplasmic side</orientation>
    </subcellularLocation>
</comment>
<keyword evidence="6 10" id="KW-0653">Protein transport</keyword>
<comment type="caution">
    <text evidence="14">The sequence shown here is derived from an EMBL/GenBank/DDBJ whole genome shotgun (WGS) entry which is preliminary data.</text>
</comment>
<feature type="compositionally biased region" description="Polar residues" evidence="12">
    <location>
        <begin position="182"/>
        <end position="194"/>
    </location>
</feature>
<dbReference type="Pfam" id="PF00928">
    <property type="entry name" value="Adap_comp_sub"/>
    <property type="match status" value="1"/>
</dbReference>
<reference evidence="14" key="1">
    <citation type="submission" date="2019-06" db="EMBL/GenBank/DDBJ databases">
        <authorList>
            <person name="Zheng W."/>
        </authorList>
    </citation>
    <scope>NUCLEOTIDE SEQUENCE</scope>
    <source>
        <strain evidence="14">QDHG01</strain>
    </source>
</reference>
<evidence type="ECO:0000256" key="1">
    <source>
        <dbReference type="ARBA" id="ARBA00010516"/>
    </source>
</evidence>
<dbReference type="GO" id="GO:0000139">
    <property type="term" value="C:Golgi membrane"/>
    <property type="evidence" value="ECO:0007669"/>
    <property type="project" value="UniProtKB-SubCell"/>
</dbReference>
<evidence type="ECO:0000313" key="15">
    <source>
        <dbReference type="Proteomes" id="UP000785679"/>
    </source>
</evidence>
<keyword evidence="4 10" id="KW-0963">Cytoplasm</keyword>
<dbReference type="CDD" id="cd14830">
    <property type="entry name" value="Delta_COP_N"/>
    <property type="match status" value="1"/>
</dbReference>
<dbReference type="PANTHER" id="PTHR10121">
    <property type="entry name" value="COATOMER SUBUNIT DELTA"/>
    <property type="match status" value="1"/>
</dbReference>
<dbReference type="FunFam" id="3.30.450.60:FF:000003">
    <property type="entry name" value="Coatomer subunit delta"/>
    <property type="match status" value="1"/>
</dbReference>
<dbReference type="GO" id="GO:0051645">
    <property type="term" value="P:Golgi localization"/>
    <property type="evidence" value="ECO:0007669"/>
    <property type="project" value="TreeGrafter"/>
</dbReference>
<evidence type="ECO:0000256" key="10">
    <source>
        <dbReference type="RuleBase" id="RU364018"/>
    </source>
</evidence>
<dbReference type="GO" id="GO:0006888">
    <property type="term" value="P:endoplasmic reticulum to Golgi vesicle-mediated transport"/>
    <property type="evidence" value="ECO:0007669"/>
    <property type="project" value="TreeGrafter"/>
</dbReference>
<organism evidence="14 15">
    <name type="scientific">Halteria grandinella</name>
    <dbReference type="NCBI Taxonomy" id="5974"/>
    <lineage>
        <taxon>Eukaryota</taxon>
        <taxon>Sar</taxon>
        <taxon>Alveolata</taxon>
        <taxon>Ciliophora</taxon>
        <taxon>Intramacronucleata</taxon>
        <taxon>Spirotrichea</taxon>
        <taxon>Stichotrichia</taxon>
        <taxon>Sporadotrichida</taxon>
        <taxon>Halteriidae</taxon>
        <taxon>Halteria</taxon>
    </lineage>
</organism>
<keyword evidence="15" id="KW-1185">Reference proteome</keyword>
<dbReference type="OrthoDB" id="10266042at2759"/>
<comment type="similarity">
    <text evidence="1 10">Belongs to the adaptor complexes medium subunit family. Delta-COP subfamily.</text>
</comment>
<dbReference type="PANTHER" id="PTHR10121:SF0">
    <property type="entry name" value="COATOMER SUBUNIT DELTA"/>
    <property type="match status" value="1"/>
</dbReference>
<keyword evidence="8 10" id="KW-0472">Membrane</keyword>
<name>A0A8J8NU72_HALGN</name>
<dbReference type="AlphaFoldDB" id="A0A8J8NU72"/>
<keyword evidence="5 10" id="KW-0931">ER-Golgi transport</keyword>
<dbReference type="EMBL" id="RRYP01007644">
    <property type="protein sequence ID" value="TNV80335.1"/>
    <property type="molecule type" value="Genomic_DNA"/>
</dbReference>
<proteinExistence type="inferred from homology"/>
<dbReference type="InterPro" id="IPR011012">
    <property type="entry name" value="Longin-like_dom_sf"/>
</dbReference>
<dbReference type="Proteomes" id="UP000785679">
    <property type="component" value="Unassembled WGS sequence"/>
</dbReference>
<dbReference type="SUPFAM" id="SSF49447">
    <property type="entry name" value="Second domain of Mu2 adaptin subunit (ap50) of ap2 adaptor"/>
    <property type="match status" value="1"/>
</dbReference>
<evidence type="ECO:0000256" key="12">
    <source>
        <dbReference type="SAM" id="MobiDB-lite"/>
    </source>
</evidence>
<dbReference type="GO" id="GO:0030126">
    <property type="term" value="C:COPI vesicle coat"/>
    <property type="evidence" value="ECO:0007669"/>
    <property type="project" value="UniProtKB-UniRule"/>
</dbReference>
<evidence type="ECO:0000256" key="4">
    <source>
        <dbReference type="ARBA" id="ARBA00022490"/>
    </source>
</evidence>
<dbReference type="InterPro" id="IPR028565">
    <property type="entry name" value="MHD"/>
</dbReference>
<dbReference type="CDD" id="cd09254">
    <property type="entry name" value="AP_delta-COPI_MHD"/>
    <property type="match status" value="1"/>
</dbReference>
<feature type="compositionally biased region" description="Low complexity" evidence="12">
    <location>
        <begin position="198"/>
        <end position="223"/>
    </location>
</feature>
<evidence type="ECO:0000256" key="7">
    <source>
        <dbReference type="ARBA" id="ARBA00023034"/>
    </source>
</evidence>
<dbReference type="PROSITE" id="PS51072">
    <property type="entry name" value="MHD"/>
    <property type="match status" value="1"/>
</dbReference>
<evidence type="ECO:0000256" key="5">
    <source>
        <dbReference type="ARBA" id="ARBA00022892"/>
    </source>
</evidence>
<gene>
    <name evidence="14" type="ORF">FGO68_gene592</name>
</gene>
<dbReference type="Gene3D" id="2.60.40.1170">
    <property type="entry name" value="Mu homology domain, subdomain B"/>
    <property type="match status" value="2"/>
</dbReference>
<evidence type="ECO:0000256" key="9">
    <source>
        <dbReference type="ARBA" id="ARBA00023329"/>
    </source>
</evidence>
<dbReference type="InterPro" id="IPR036168">
    <property type="entry name" value="AP2_Mu_C_sf"/>
</dbReference>
<keyword evidence="7 10" id="KW-0333">Golgi apparatus</keyword>